<name>L1J7J6_GUITC</name>
<evidence type="ECO:0008006" key="6">
    <source>
        <dbReference type="Google" id="ProtNLM"/>
    </source>
</evidence>
<dbReference type="InterPro" id="IPR006759">
    <property type="entry name" value="Glyco_transf_54"/>
</dbReference>
<protein>
    <recommendedName>
        <fullName evidence="6">Hexosyltransferase</fullName>
    </recommendedName>
</protein>
<feature type="signal peptide" evidence="2">
    <location>
        <begin position="1"/>
        <end position="25"/>
    </location>
</feature>
<evidence type="ECO:0000256" key="1">
    <source>
        <dbReference type="SAM" id="Coils"/>
    </source>
</evidence>
<evidence type="ECO:0000313" key="4">
    <source>
        <dbReference type="EnsemblProtists" id="EKX44518"/>
    </source>
</evidence>
<dbReference type="RefSeq" id="XP_005831498.1">
    <property type="nucleotide sequence ID" value="XM_005831441.1"/>
</dbReference>
<evidence type="ECO:0000313" key="5">
    <source>
        <dbReference type="Proteomes" id="UP000011087"/>
    </source>
</evidence>
<reference evidence="5" key="2">
    <citation type="submission" date="2012-11" db="EMBL/GenBank/DDBJ databases">
        <authorList>
            <person name="Kuo A."/>
            <person name="Curtis B.A."/>
            <person name="Tanifuji G."/>
            <person name="Burki F."/>
            <person name="Gruber A."/>
            <person name="Irimia M."/>
            <person name="Maruyama S."/>
            <person name="Arias M.C."/>
            <person name="Ball S.G."/>
            <person name="Gile G.H."/>
            <person name="Hirakawa Y."/>
            <person name="Hopkins J.F."/>
            <person name="Rensing S.A."/>
            <person name="Schmutz J."/>
            <person name="Symeonidi A."/>
            <person name="Elias M."/>
            <person name="Eveleigh R.J."/>
            <person name="Herman E.K."/>
            <person name="Klute M.J."/>
            <person name="Nakayama T."/>
            <person name="Obornik M."/>
            <person name="Reyes-Prieto A."/>
            <person name="Armbrust E.V."/>
            <person name="Aves S.J."/>
            <person name="Beiko R.G."/>
            <person name="Coutinho P."/>
            <person name="Dacks J.B."/>
            <person name="Durnford D.G."/>
            <person name="Fast N.M."/>
            <person name="Green B.R."/>
            <person name="Grisdale C."/>
            <person name="Hempe F."/>
            <person name="Henrissat B."/>
            <person name="Hoppner M.P."/>
            <person name="Ishida K.-I."/>
            <person name="Kim E."/>
            <person name="Koreny L."/>
            <person name="Kroth P.G."/>
            <person name="Liu Y."/>
            <person name="Malik S.-B."/>
            <person name="Maier U.G."/>
            <person name="McRose D."/>
            <person name="Mock T."/>
            <person name="Neilson J.A."/>
            <person name="Onodera N.T."/>
            <person name="Poole A.M."/>
            <person name="Pritham E.J."/>
            <person name="Richards T.A."/>
            <person name="Rocap G."/>
            <person name="Roy S.W."/>
            <person name="Sarai C."/>
            <person name="Schaack S."/>
            <person name="Shirato S."/>
            <person name="Slamovits C.H."/>
            <person name="Spencer D.F."/>
            <person name="Suzuki S."/>
            <person name="Worden A.Z."/>
            <person name="Zauner S."/>
            <person name="Barry K."/>
            <person name="Bell C."/>
            <person name="Bharti A.K."/>
            <person name="Crow J.A."/>
            <person name="Grimwood J."/>
            <person name="Kramer R."/>
            <person name="Lindquist E."/>
            <person name="Lucas S."/>
            <person name="Salamov A."/>
            <person name="McFadden G.I."/>
            <person name="Lane C.E."/>
            <person name="Keeling P.J."/>
            <person name="Gray M.W."/>
            <person name="Grigoriev I.V."/>
            <person name="Archibald J.M."/>
        </authorList>
    </citation>
    <scope>NUCLEOTIDE SEQUENCE</scope>
    <source>
        <strain evidence="5">CCMP2712</strain>
    </source>
</reference>
<dbReference type="PaxDb" id="55529-EKX44518"/>
<accession>L1J7J6</accession>
<dbReference type="PANTHER" id="PTHR12062:SF0">
    <property type="entry name" value="ALPHA-1,3-MANNOSYL-GLYCOPROTEIN 4-BETA-N-ACETYLGLUCOSAMINYLTRANSFERASE B"/>
    <property type="match status" value="1"/>
</dbReference>
<sequence length="449" mass="51012">MREGIGVGLIIGLICLWRAGWVLQAAEETHEKELMEERARTRRAVEKNKLLLTEMSRMNASVSGVISGLDSVSHAVESARLHMKASDKESDAEVAREQARRLEEQLVELKRENEQIKKTLQQSLEPKAAAEDPGAAKKSWLTLGIPTVPRKDNLRYLEETVDAIVAQLPTDSDHPLYKKVKVVVLNNQPGKHEVFDQVKAKVDKSPYAPYFKFVERGIQITDNIQNPESDANIPGSKVRRQTRAVVAMMRESIGLSSYFMFMEDDFILCPNFFWSVAYVLGKARLYKPLGWSGIRVSYGLCGILLHDSDVTEVANYLEQHQARRPPDHLLSEWIGAETKQAQHYLQQRRNLGYRFNILNHIGIVSSLRNAMQTGWPGCYDELVFPTVFEGEAWNPKTCSEDDLWPCDVQKKQSQRSWILFNVRGKRNAEVALWKSQELNAQPSDLPVLG</sequence>
<feature type="chain" id="PRO_5008770952" description="Hexosyltransferase" evidence="2">
    <location>
        <begin position="26"/>
        <end position="449"/>
    </location>
</feature>
<dbReference type="HOGENOM" id="CLU_610386_0_0_1"/>
<dbReference type="OMA" id="RIHAWIH"/>
<evidence type="ECO:0000313" key="3">
    <source>
        <dbReference type="EMBL" id="EKX44518.1"/>
    </source>
</evidence>
<reference evidence="3 5" key="1">
    <citation type="journal article" date="2012" name="Nature">
        <title>Algal genomes reveal evolutionary mosaicism and the fate of nucleomorphs.</title>
        <authorList>
            <consortium name="DOE Joint Genome Institute"/>
            <person name="Curtis B.A."/>
            <person name="Tanifuji G."/>
            <person name="Burki F."/>
            <person name="Gruber A."/>
            <person name="Irimia M."/>
            <person name="Maruyama S."/>
            <person name="Arias M.C."/>
            <person name="Ball S.G."/>
            <person name="Gile G.H."/>
            <person name="Hirakawa Y."/>
            <person name="Hopkins J.F."/>
            <person name="Kuo A."/>
            <person name="Rensing S.A."/>
            <person name="Schmutz J."/>
            <person name="Symeonidi A."/>
            <person name="Elias M."/>
            <person name="Eveleigh R.J."/>
            <person name="Herman E.K."/>
            <person name="Klute M.J."/>
            <person name="Nakayama T."/>
            <person name="Obornik M."/>
            <person name="Reyes-Prieto A."/>
            <person name="Armbrust E.V."/>
            <person name="Aves S.J."/>
            <person name="Beiko R.G."/>
            <person name="Coutinho P."/>
            <person name="Dacks J.B."/>
            <person name="Durnford D.G."/>
            <person name="Fast N.M."/>
            <person name="Green B.R."/>
            <person name="Grisdale C.J."/>
            <person name="Hempel F."/>
            <person name="Henrissat B."/>
            <person name="Hoppner M.P."/>
            <person name="Ishida K."/>
            <person name="Kim E."/>
            <person name="Koreny L."/>
            <person name="Kroth P.G."/>
            <person name="Liu Y."/>
            <person name="Malik S.B."/>
            <person name="Maier U.G."/>
            <person name="McRose D."/>
            <person name="Mock T."/>
            <person name="Neilson J.A."/>
            <person name="Onodera N.T."/>
            <person name="Poole A.M."/>
            <person name="Pritham E.J."/>
            <person name="Richards T.A."/>
            <person name="Rocap G."/>
            <person name="Roy S.W."/>
            <person name="Sarai C."/>
            <person name="Schaack S."/>
            <person name="Shirato S."/>
            <person name="Slamovits C.H."/>
            <person name="Spencer D.F."/>
            <person name="Suzuki S."/>
            <person name="Worden A.Z."/>
            <person name="Zauner S."/>
            <person name="Barry K."/>
            <person name="Bell C."/>
            <person name="Bharti A.K."/>
            <person name="Crow J.A."/>
            <person name="Grimwood J."/>
            <person name="Kramer R."/>
            <person name="Lindquist E."/>
            <person name="Lucas S."/>
            <person name="Salamov A."/>
            <person name="McFadden G.I."/>
            <person name="Lane C.E."/>
            <person name="Keeling P.J."/>
            <person name="Gray M.W."/>
            <person name="Grigoriev I.V."/>
            <person name="Archibald J.M."/>
        </authorList>
    </citation>
    <scope>NUCLEOTIDE SEQUENCE</scope>
    <source>
        <strain evidence="3 5">CCMP2712</strain>
    </source>
</reference>
<gene>
    <name evidence="3" type="ORF">GUITHDRAFT_109638</name>
</gene>
<reference evidence="4" key="3">
    <citation type="submission" date="2016-03" db="UniProtKB">
        <authorList>
            <consortium name="EnsemblProtists"/>
        </authorList>
    </citation>
    <scope>IDENTIFICATION</scope>
</reference>
<dbReference type="GeneID" id="17301082"/>
<dbReference type="GO" id="GO:0006487">
    <property type="term" value="P:protein N-linked glycosylation"/>
    <property type="evidence" value="ECO:0007669"/>
    <property type="project" value="TreeGrafter"/>
</dbReference>
<dbReference type="AlphaFoldDB" id="L1J7J6"/>
<dbReference type="OrthoDB" id="2016523at2759"/>
<keyword evidence="1" id="KW-0175">Coiled coil</keyword>
<keyword evidence="5" id="KW-1185">Reference proteome</keyword>
<feature type="coiled-coil region" evidence="1">
    <location>
        <begin position="85"/>
        <end position="122"/>
    </location>
</feature>
<dbReference type="EnsemblProtists" id="EKX44518">
    <property type="protein sequence ID" value="EKX44518"/>
    <property type="gene ID" value="GUITHDRAFT_109638"/>
</dbReference>
<dbReference type="GO" id="GO:0008375">
    <property type="term" value="F:acetylglucosaminyltransferase activity"/>
    <property type="evidence" value="ECO:0007669"/>
    <property type="project" value="TreeGrafter"/>
</dbReference>
<evidence type="ECO:0000256" key="2">
    <source>
        <dbReference type="SAM" id="SignalP"/>
    </source>
</evidence>
<organism evidence="3">
    <name type="scientific">Guillardia theta (strain CCMP2712)</name>
    <name type="common">Cryptophyte</name>
    <dbReference type="NCBI Taxonomy" id="905079"/>
    <lineage>
        <taxon>Eukaryota</taxon>
        <taxon>Cryptophyceae</taxon>
        <taxon>Pyrenomonadales</taxon>
        <taxon>Geminigeraceae</taxon>
        <taxon>Guillardia</taxon>
    </lineage>
</organism>
<keyword evidence="2" id="KW-0732">Signal</keyword>
<dbReference type="PANTHER" id="PTHR12062">
    <property type="entry name" value="N-ACETYLGLUCOSAMINYLTRANSFERASE VI"/>
    <property type="match status" value="1"/>
</dbReference>
<dbReference type="eggNOG" id="ENOG502S024">
    <property type="taxonomic scope" value="Eukaryota"/>
</dbReference>
<dbReference type="Proteomes" id="UP000011087">
    <property type="component" value="Unassembled WGS sequence"/>
</dbReference>
<dbReference type="KEGG" id="gtt:GUITHDRAFT_109638"/>
<proteinExistence type="predicted"/>
<dbReference type="EMBL" id="JH993004">
    <property type="protein sequence ID" value="EKX44518.1"/>
    <property type="molecule type" value="Genomic_DNA"/>
</dbReference>